<accession>A0ACB9WUY7</accession>
<organism evidence="1 2">
    <name type="scientific">Chaenocephalus aceratus</name>
    <name type="common">Blackfin icefish</name>
    <name type="synonym">Chaenichthys aceratus</name>
    <dbReference type="NCBI Taxonomy" id="36190"/>
    <lineage>
        <taxon>Eukaryota</taxon>
        <taxon>Metazoa</taxon>
        <taxon>Chordata</taxon>
        <taxon>Craniata</taxon>
        <taxon>Vertebrata</taxon>
        <taxon>Euteleostomi</taxon>
        <taxon>Actinopterygii</taxon>
        <taxon>Neopterygii</taxon>
        <taxon>Teleostei</taxon>
        <taxon>Neoteleostei</taxon>
        <taxon>Acanthomorphata</taxon>
        <taxon>Eupercaria</taxon>
        <taxon>Perciformes</taxon>
        <taxon>Notothenioidei</taxon>
        <taxon>Channichthyidae</taxon>
        <taxon>Chaenocephalus</taxon>
    </lineage>
</organism>
<protein>
    <submittedName>
        <fullName evidence="1">Uncharacterized protein</fullName>
    </submittedName>
</protein>
<dbReference type="Proteomes" id="UP001057452">
    <property type="component" value="Chromosome 11"/>
</dbReference>
<name>A0ACB9WUY7_CHAAC</name>
<proteinExistence type="predicted"/>
<feature type="non-terminal residue" evidence="1">
    <location>
        <position position="1"/>
    </location>
</feature>
<gene>
    <name evidence="1" type="ORF">KUCAC02_011163</name>
</gene>
<feature type="non-terminal residue" evidence="1">
    <location>
        <position position="89"/>
    </location>
</feature>
<dbReference type="EMBL" id="CM043795">
    <property type="protein sequence ID" value="KAI4817786.1"/>
    <property type="molecule type" value="Genomic_DNA"/>
</dbReference>
<evidence type="ECO:0000313" key="2">
    <source>
        <dbReference type="Proteomes" id="UP001057452"/>
    </source>
</evidence>
<reference evidence="1" key="1">
    <citation type="submission" date="2022-05" db="EMBL/GenBank/DDBJ databases">
        <title>Chromosome-level genome of Chaenocephalus aceratus.</title>
        <authorList>
            <person name="Park H."/>
        </authorList>
    </citation>
    <scope>NUCLEOTIDE SEQUENCE</scope>
    <source>
        <strain evidence="1">KU_202001</strain>
    </source>
</reference>
<keyword evidence="2" id="KW-1185">Reference proteome</keyword>
<comment type="caution">
    <text evidence="1">The sequence shown here is derived from an EMBL/GenBank/DDBJ whole genome shotgun (WGS) entry which is preliminary data.</text>
</comment>
<sequence>VRSVYPGLKPNRASQIVTSVWPSSCPERSSPAHTGPDCLHHSSSALTFINVRSGYQPLPSAQRPDMKGPAVFGAPVHGINSISFVFGCL</sequence>
<evidence type="ECO:0000313" key="1">
    <source>
        <dbReference type="EMBL" id="KAI4817786.1"/>
    </source>
</evidence>